<feature type="region of interest" description="Disordered" evidence="1">
    <location>
        <begin position="178"/>
        <end position="248"/>
    </location>
</feature>
<evidence type="ECO:0000313" key="3">
    <source>
        <dbReference type="Proteomes" id="UP001596223"/>
    </source>
</evidence>
<sequence length="461" mass="48270">MDIEAIDRMAVALSKVMAKVPGEMDEQRRQLSALPSIWLGEAGDSGWNMLNAQVSRAEQDRFEAATISLELSYAATALRTAVRYKAGTVQKFWASGVADIPQQDGSGVGRKQIDDLLEEALQDTDEGTKAKDWLRNVFVPHVHATHDKFLQVCKEVDTEVRRIYGVLIEALNGLDTAAYPMPQESKPETPVTPETKQPSTGTPSTGTPSTGSPATTEDPTATNPATTTDDDKTDNNKNDDDDDDDDITDTISAISDTVTDVVSGLTTLASSVSQLESLVTSTAESLTSGLTSLSTSIQEGFASLSSQLNSLVSGAGATFDLNGTQVSVATDANGQLTLSTTDSAGNSHEYGLTLDANGMPVVTDNQLTTDIGSGTPETGTGQIRTGSEDATGESQSNTTAAPTGSVNANGNATEHNSNLPRATVPNTEEESDGEHWAGDYPVAQQPQPGDSGAELAEAGPL</sequence>
<keyword evidence="3" id="KW-1185">Reference proteome</keyword>
<dbReference type="RefSeq" id="WP_378598221.1">
    <property type="nucleotide sequence ID" value="NZ_JBHSQN010000001.1"/>
</dbReference>
<evidence type="ECO:0008006" key="4">
    <source>
        <dbReference type="Google" id="ProtNLM"/>
    </source>
</evidence>
<feature type="compositionally biased region" description="Low complexity" evidence="1">
    <location>
        <begin position="198"/>
        <end position="227"/>
    </location>
</feature>
<comment type="caution">
    <text evidence="2">The sequence shown here is derived from an EMBL/GenBank/DDBJ whole genome shotgun (WGS) entry which is preliminary data.</text>
</comment>
<protein>
    <recommendedName>
        <fullName evidence="4">WXG100 family type VII secretion target</fullName>
    </recommendedName>
</protein>
<dbReference type="Proteomes" id="UP001596223">
    <property type="component" value="Unassembled WGS sequence"/>
</dbReference>
<reference evidence="3" key="1">
    <citation type="journal article" date="2019" name="Int. J. Syst. Evol. Microbiol.">
        <title>The Global Catalogue of Microorganisms (GCM) 10K type strain sequencing project: providing services to taxonomists for standard genome sequencing and annotation.</title>
        <authorList>
            <consortium name="The Broad Institute Genomics Platform"/>
            <consortium name="The Broad Institute Genome Sequencing Center for Infectious Disease"/>
            <person name="Wu L."/>
            <person name="Ma J."/>
        </authorList>
    </citation>
    <scope>NUCLEOTIDE SEQUENCE [LARGE SCALE GENOMIC DNA]</scope>
    <source>
        <strain evidence="3">CCUG 36956</strain>
    </source>
</reference>
<feature type="compositionally biased region" description="Basic and acidic residues" evidence="1">
    <location>
        <begin position="229"/>
        <end position="238"/>
    </location>
</feature>
<name>A0ABW1JL33_9NOCA</name>
<feature type="region of interest" description="Disordered" evidence="1">
    <location>
        <begin position="364"/>
        <end position="461"/>
    </location>
</feature>
<feature type="compositionally biased region" description="Polar residues" evidence="1">
    <location>
        <begin position="392"/>
        <end position="426"/>
    </location>
</feature>
<evidence type="ECO:0000256" key="1">
    <source>
        <dbReference type="SAM" id="MobiDB-lite"/>
    </source>
</evidence>
<accession>A0ABW1JL33</accession>
<feature type="compositionally biased region" description="Polar residues" evidence="1">
    <location>
        <begin position="364"/>
        <end position="385"/>
    </location>
</feature>
<gene>
    <name evidence="2" type="ORF">ACFP3H_01115</name>
</gene>
<proteinExistence type="predicted"/>
<feature type="compositionally biased region" description="Acidic residues" evidence="1">
    <location>
        <begin position="239"/>
        <end position="248"/>
    </location>
</feature>
<evidence type="ECO:0000313" key="2">
    <source>
        <dbReference type="EMBL" id="MFC6009642.1"/>
    </source>
</evidence>
<organism evidence="2 3">
    <name type="scientific">Nocardia lasii</name>
    <dbReference type="NCBI Taxonomy" id="1616107"/>
    <lineage>
        <taxon>Bacteria</taxon>
        <taxon>Bacillati</taxon>
        <taxon>Actinomycetota</taxon>
        <taxon>Actinomycetes</taxon>
        <taxon>Mycobacteriales</taxon>
        <taxon>Nocardiaceae</taxon>
        <taxon>Nocardia</taxon>
    </lineage>
</organism>
<dbReference type="EMBL" id="JBHSQN010000001">
    <property type="protein sequence ID" value="MFC6009642.1"/>
    <property type="molecule type" value="Genomic_DNA"/>
</dbReference>